<dbReference type="Gene3D" id="3.30.565.10">
    <property type="entry name" value="Histidine kinase-like ATPase, C-terminal domain"/>
    <property type="match status" value="1"/>
</dbReference>
<dbReference type="GO" id="GO:0016301">
    <property type="term" value="F:kinase activity"/>
    <property type="evidence" value="ECO:0007669"/>
    <property type="project" value="UniProtKB-KW"/>
</dbReference>
<evidence type="ECO:0000313" key="4">
    <source>
        <dbReference type="EMBL" id="KAF9530775.1"/>
    </source>
</evidence>
<dbReference type="Pfam" id="PF13589">
    <property type="entry name" value="HATPase_c_3"/>
    <property type="match status" value="1"/>
</dbReference>
<dbReference type="InterPro" id="IPR002099">
    <property type="entry name" value="MutL/Mlh/PMS"/>
</dbReference>
<dbReference type="Pfam" id="PF01119">
    <property type="entry name" value="DNA_mis_repair"/>
    <property type="match status" value="1"/>
</dbReference>
<reference evidence="4" key="1">
    <citation type="submission" date="2020-11" db="EMBL/GenBank/DDBJ databases">
        <authorList>
            <consortium name="DOE Joint Genome Institute"/>
            <person name="Ahrendt S."/>
            <person name="Riley R."/>
            <person name="Andreopoulos W."/>
            <person name="Labutti K."/>
            <person name="Pangilinan J."/>
            <person name="Ruiz-Duenas F.J."/>
            <person name="Barrasa J.M."/>
            <person name="Sanchez-Garcia M."/>
            <person name="Camarero S."/>
            <person name="Miyauchi S."/>
            <person name="Serrano A."/>
            <person name="Linde D."/>
            <person name="Babiker R."/>
            <person name="Drula E."/>
            <person name="Ayuso-Fernandez I."/>
            <person name="Pacheco R."/>
            <person name="Padilla G."/>
            <person name="Ferreira P."/>
            <person name="Barriuso J."/>
            <person name="Kellner H."/>
            <person name="Castanera R."/>
            <person name="Alfaro M."/>
            <person name="Ramirez L."/>
            <person name="Pisabarro A.G."/>
            <person name="Kuo A."/>
            <person name="Tritt A."/>
            <person name="Lipzen A."/>
            <person name="He G."/>
            <person name="Yan M."/>
            <person name="Ng V."/>
            <person name="Cullen D."/>
            <person name="Martin F."/>
            <person name="Rosso M.-N."/>
            <person name="Henrissat B."/>
            <person name="Hibbett D."/>
            <person name="Martinez A.T."/>
            <person name="Grigoriev I.V."/>
        </authorList>
    </citation>
    <scope>NUCLEOTIDE SEQUENCE</scope>
    <source>
        <strain evidence="4">CBS 506.95</strain>
    </source>
</reference>
<dbReference type="GO" id="GO:0030983">
    <property type="term" value="F:mismatched DNA binding"/>
    <property type="evidence" value="ECO:0007669"/>
    <property type="project" value="InterPro"/>
</dbReference>
<dbReference type="OrthoDB" id="10263226at2759"/>
<dbReference type="CDD" id="cd03484">
    <property type="entry name" value="MutL_Trans_hPMS_2_like"/>
    <property type="match status" value="1"/>
</dbReference>
<evidence type="ECO:0000313" key="5">
    <source>
        <dbReference type="Proteomes" id="UP000807306"/>
    </source>
</evidence>
<accession>A0A9P6EKI7</accession>
<dbReference type="Proteomes" id="UP000807306">
    <property type="component" value="Unassembled WGS sequence"/>
</dbReference>
<dbReference type="GO" id="GO:0016887">
    <property type="term" value="F:ATP hydrolysis activity"/>
    <property type="evidence" value="ECO:0007669"/>
    <property type="project" value="InterPro"/>
</dbReference>
<keyword evidence="5" id="KW-1185">Reference proteome</keyword>
<dbReference type="PROSITE" id="PS00058">
    <property type="entry name" value="DNA_MISMATCH_REPAIR_1"/>
    <property type="match status" value="1"/>
</dbReference>
<proteinExistence type="inferred from homology"/>
<dbReference type="GO" id="GO:0006298">
    <property type="term" value="P:mismatch repair"/>
    <property type="evidence" value="ECO:0007669"/>
    <property type="project" value="InterPro"/>
</dbReference>
<gene>
    <name evidence="4" type="ORF">CPB83DRAFT_762756</name>
</gene>
<dbReference type="EMBL" id="MU157838">
    <property type="protein sequence ID" value="KAF9530775.1"/>
    <property type="molecule type" value="Genomic_DNA"/>
</dbReference>
<dbReference type="PANTHER" id="PTHR10073:SF52">
    <property type="entry name" value="MISMATCH REPAIR ENDONUCLEASE PMS2"/>
    <property type="match status" value="1"/>
</dbReference>
<dbReference type="Gene3D" id="3.30.230.10">
    <property type="match status" value="1"/>
</dbReference>
<dbReference type="NCBIfam" id="TIGR00585">
    <property type="entry name" value="mutl"/>
    <property type="match status" value="1"/>
</dbReference>
<dbReference type="GO" id="GO:0140664">
    <property type="term" value="F:ATP-dependent DNA damage sensor activity"/>
    <property type="evidence" value="ECO:0007669"/>
    <property type="project" value="InterPro"/>
</dbReference>
<comment type="similarity">
    <text evidence="1">Belongs to the DNA mismatch repair MutL/HexB family.</text>
</comment>
<dbReference type="GO" id="GO:0061982">
    <property type="term" value="P:meiosis I cell cycle process"/>
    <property type="evidence" value="ECO:0007669"/>
    <property type="project" value="UniProtKB-ARBA"/>
</dbReference>
<dbReference type="InterPro" id="IPR014762">
    <property type="entry name" value="DNA_mismatch_repair_CS"/>
</dbReference>
<dbReference type="GO" id="GO:0032389">
    <property type="term" value="C:MutLalpha complex"/>
    <property type="evidence" value="ECO:0007669"/>
    <property type="project" value="TreeGrafter"/>
</dbReference>
<keyword evidence="2" id="KW-0227">DNA damage</keyword>
<evidence type="ECO:0000256" key="1">
    <source>
        <dbReference type="ARBA" id="ARBA00006082"/>
    </source>
</evidence>
<feature type="domain" description="DNA mismatch repair protein S5" evidence="3">
    <location>
        <begin position="222"/>
        <end position="358"/>
    </location>
</feature>
<evidence type="ECO:0000259" key="3">
    <source>
        <dbReference type="SMART" id="SM01340"/>
    </source>
</evidence>
<dbReference type="SUPFAM" id="SSF54211">
    <property type="entry name" value="Ribosomal protein S5 domain 2-like"/>
    <property type="match status" value="1"/>
</dbReference>
<comment type="caution">
    <text evidence="4">The sequence shown here is derived from an EMBL/GenBank/DDBJ whole genome shotgun (WGS) entry which is preliminary data.</text>
</comment>
<dbReference type="InterPro" id="IPR020568">
    <property type="entry name" value="Ribosomal_Su5_D2-typ_SF"/>
</dbReference>
<dbReference type="PANTHER" id="PTHR10073">
    <property type="entry name" value="DNA MISMATCH REPAIR PROTEIN MLH, PMS, MUTL"/>
    <property type="match status" value="1"/>
</dbReference>
<organism evidence="4 5">
    <name type="scientific">Crepidotus variabilis</name>
    <dbReference type="NCBI Taxonomy" id="179855"/>
    <lineage>
        <taxon>Eukaryota</taxon>
        <taxon>Fungi</taxon>
        <taxon>Dikarya</taxon>
        <taxon>Basidiomycota</taxon>
        <taxon>Agaricomycotina</taxon>
        <taxon>Agaricomycetes</taxon>
        <taxon>Agaricomycetidae</taxon>
        <taxon>Agaricales</taxon>
        <taxon>Agaricineae</taxon>
        <taxon>Crepidotaceae</taxon>
        <taxon>Crepidotus</taxon>
    </lineage>
</organism>
<keyword evidence="4" id="KW-0418">Kinase</keyword>
<dbReference type="CDD" id="cd16926">
    <property type="entry name" value="HATPase_MutL-MLH-PMS-like"/>
    <property type="match status" value="1"/>
</dbReference>
<dbReference type="InterPro" id="IPR013507">
    <property type="entry name" value="DNA_mismatch_S5_2-like"/>
</dbReference>
<dbReference type="InterPro" id="IPR014721">
    <property type="entry name" value="Ribsml_uS5_D2-typ_fold_subgr"/>
</dbReference>
<evidence type="ECO:0000256" key="2">
    <source>
        <dbReference type="ARBA" id="ARBA00022763"/>
    </source>
</evidence>
<dbReference type="SUPFAM" id="SSF55874">
    <property type="entry name" value="ATPase domain of HSP90 chaperone/DNA topoisomerase II/histidine kinase"/>
    <property type="match status" value="1"/>
</dbReference>
<dbReference type="InterPro" id="IPR038973">
    <property type="entry name" value="MutL/Mlh/Pms-like"/>
</dbReference>
<keyword evidence="4" id="KW-0808">Transferase</keyword>
<dbReference type="GO" id="GO:0005524">
    <property type="term" value="F:ATP binding"/>
    <property type="evidence" value="ECO:0007669"/>
    <property type="project" value="InterPro"/>
</dbReference>
<dbReference type="InterPro" id="IPR036890">
    <property type="entry name" value="HATPase_C_sf"/>
</dbReference>
<dbReference type="SMART" id="SM01340">
    <property type="entry name" value="DNA_mis_repair"/>
    <property type="match status" value="1"/>
</dbReference>
<dbReference type="AlphaFoldDB" id="A0A9P6EKI7"/>
<name>A0A9P6EKI7_9AGAR</name>
<sequence>MSTIRAIDQVTINNITAGQVVIDLQTAVKELLENSIDAGATNIEVRFKQYGLSGLEVLDNGSGIAPENHKGIALKHHTSKLSSFSDLDSVSTFGFRGEALSSLCVLCGGATVTTATASMEPKATCLVVDITGKVIKQSSVARPRGTTVSLTKLFSSLAVRRKEFERNIKREFGKALALLTAYALGPCASGTGIRLTVSNQPDKGQKTTPIKTLGEPSFRSSLTALWGNKAEENIVDMDFSFEVERERIKRSQSQDLGSIPIRVRGLMSKFAIGCGRTGKDRQFLYVNGRPCDLPKVAQAINDTYRTFNANQLPFILADFILPTDTYDVNVSPDKRSIFLHSEANLIVELKVCVHRIFAALTLIYVFSRLL</sequence>
<protein>
    <submittedName>
        <fullName evidence="4">Histidine kinase-like ATPase</fullName>
    </submittedName>
</protein>
<dbReference type="FunFam" id="3.30.565.10:FF:000014">
    <property type="entry name" value="Mismatch repair endonuclease pms1, putative"/>
    <property type="match status" value="1"/>
</dbReference>